<keyword evidence="3" id="KW-0063">Aspartyl esterase</keyword>
<dbReference type="PROSITE" id="PS50853">
    <property type="entry name" value="FN3"/>
    <property type="match status" value="4"/>
</dbReference>
<keyword evidence="6" id="KW-1133">Transmembrane helix</keyword>
<keyword evidence="2" id="KW-0378">Hydrolase</keyword>
<dbReference type="Gene3D" id="2.60.40.10">
    <property type="entry name" value="Immunoglobulins"/>
    <property type="match status" value="6"/>
</dbReference>
<evidence type="ECO:0000259" key="7">
    <source>
        <dbReference type="PROSITE" id="PS50853"/>
    </source>
</evidence>
<dbReference type="InterPro" id="IPR003961">
    <property type="entry name" value="FN3_dom"/>
</dbReference>
<keyword evidence="6" id="KW-0812">Transmembrane</keyword>
<evidence type="ECO:0000256" key="6">
    <source>
        <dbReference type="SAM" id="Phobius"/>
    </source>
</evidence>
<dbReference type="InterPro" id="IPR000070">
    <property type="entry name" value="Pectinesterase_cat"/>
</dbReference>
<proteinExistence type="inferred from homology"/>
<dbReference type="SMART" id="SM00758">
    <property type="entry name" value="PA14"/>
    <property type="match status" value="1"/>
</dbReference>
<accession>A0AAU2A3N1</accession>
<dbReference type="Gene3D" id="2.160.20.10">
    <property type="entry name" value="Single-stranded right-handed beta-helix, Pectin lyase-like"/>
    <property type="match status" value="2"/>
</dbReference>
<feature type="transmembrane region" description="Helical" evidence="6">
    <location>
        <begin position="20"/>
        <end position="40"/>
    </location>
</feature>
<dbReference type="EMBL" id="CP108222">
    <property type="protein sequence ID" value="WTT18476.1"/>
    <property type="molecule type" value="Genomic_DNA"/>
</dbReference>
<gene>
    <name evidence="9" type="ORF">OHA22_24545</name>
</gene>
<dbReference type="Pfam" id="PF01095">
    <property type="entry name" value="Pectinesterase"/>
    <property type="match status" value="2"/>
</dbReference>
<dbReference type="GO" id="GO:0042545">
    <property type="term" value="P:cell wall modification"/>
    <property type="evidence" value="ECO:0007669"/>
    <property type="project" value="InterPro"/>
</dbReference>
<reference evidence="9" key="1">
    <citation type="submission" date="2022-10" db="EMBL/GenBank/DDBJ databases">
        <title>The complete genomes of actinobacterial strains from the NBC collection.</title>
        <authorList>
            <person name="Joergensen T.S."/>
            <person name="Alvarez Arevalo M."/>
            <person name="Sterndorff E.B."/>
            <person name="Faurdal D."/>
            <person name="Vuksanovic O."/>
            <person name="Mourched A.-S."/>
            <person name="Charusanti P."/>
            <person name="Shaw S."/>
            <person name="Blin K."/>
            <person name="Weber T."/>
        </authorList>
    </citation>
    <scope>NUCLEOTIDE SEQUENCE</scope>
    <source>
        <strain evidence="9">NBC_00093</strain>
    </source>
</reference>
<dbReference type="InterPro" id="IPR011050">
    <property type="entry name" value="Pectin_lyase_fold/virulence"/>
</dbReference>
<dbReference type="GO" id="GO:0030599">
    <property type="term" value="F:pectinesterase activity"/>
    <property type="evidence" value="ECO:0007669"/>
    <property type="project" value="InterPro"/>
</dbReference>
<dbReference type="Pfam" id="PF07691">
    <property type="entry name" value="PA14"/>
    <property type="match status" value="1"/>
</dbReference>
<dbReference type="SUPFAM" id="SSF51126">
    <property type="entry name" value="Pectin lyase-like"/>
    <property type="match status" value="2"/>
</dbReference>
<evidence type="ECO:0000256" key="5">
    <source>
        <dbReference type="ARBA" id="ARBA00023326"/>
    </source>
</evidence>
<feature type="domain" description="PA14" evidence="8">
    <location>
        <begin position="48"/>
        <end position="189"/>
    </location>
</feature>
<evidence type="ECO:0000256" key="3">
    <source>
        <dbReference type="ARBA" id="ARBA00023085"/>
    </source>
</evidence>
<evidence type="ECO:0000313" key="9">
    <source>
        <dbReference type="EMBL" id="WTT18476.1"/>
    </source>
</evidence>
<keyword evidence="5" id="KW-0119">Carbohydrate metabolism</keyword>
<sequence length="1407" mass="145513">MQLPQLPDRAAAVPRKRVQAIAVSLATAVTIGGLVVIPAVTAQAAVSCATGTWTEQFFANAKLSGAAKKTVCDAAISENWGAGRPAVSGIAKDNFSVRWTQVRDFGGGGPFSVTAASQDGVRIYVDGKKILDTWKDVTRTRTKTVAHTFAKGRHTLRVDYFAGRGSANVSVKVTPAAKDKVKPNAPVGVKASYAYPTAKLTWTRSPEADLAGYRVYRSTSSNVPVVPANLISGSKLVTATSYNDKPAATGARYYYRLVAVDKSGNVSGGSSVVNVTSKDVTAPTAPTNVTVTASGTGNTVAWGRPTADTVKYRVYRATSATGTGVTKLADTTAASYNDASAAEKATYYYAVAALDAAGNEGARSAYVSGTRPDTTAPAAPADLTATGMLGSVELTWTSGDYPDTVAYEVWSSDSADGTYQKLVSTDEGWYMDISAPYDSATYYKVYALDAAGNVSAAATVSGSALTPPDTTAPDAPGGLAAVGGDREIKLSWTAPATEAGPRYRIYRSTSPAVALTGANLVAAGQTATSFTDTNFDVDGVTYYYAVTAYDAAGNESVSSGSAGATTLYFAADLVVGKGGYSTIQAALNAAPAGATADVTILVKPGTYTGSVVVAEGKTHLVVVGGTGDAADTVLTQARGVSDGSTAVTMESSATVYADASDLTVKNLTIANEYVEDPTSSNNQAVALRTTGDRQVYDNVRLLGNQDTVYIREPDSRVLIRNSYLEGDTDWLYGAGTAVFQNDEIHYTGSRGKNGGSITAASTKAGSAYGFLITDSDITLDAGITSYYLGRPWPQYSSDYQPQVIVRGTSIPRTPTSAWKDWDASHGWKNARYAEYRNTGVGADNSGTNANRPQLSDIEARKNTAARFLRGTDNWDPTGTLAAEDFVVPDAPTGLTAAATATGIDLAWTAATDSDVAGYQVYRRAPDGDTRVISGQAPLSGTSYTDPTAVQGSAYTYWVVAMDTSGNLSGDSVSATATVPVPVVDEAPGAPTGLTATGAAGRIDLAWTAPADGDLAGYRVYRSTSAGVTATEGNLVATGVTSTSYSDSSAAFGTTYHYAVVAVDAAGQVSGVSGEVSGSELPVGTDVVVAADGTGNYTTVSAAVAATASGGTAADPFVIAVRPGTYRETVTLKNKPYVQIVGTSGDASDTTIVHNNAAGLTNPSTGSAYGTDGSATFANQSSNTRFENLTISNDFDEAANPDLMAAYKGQAVALLAQGDRQVYDNVRLLANQDTLYTKQLSYGGALSRQYFTDSYIEGDVDFICGHGTTVIDNSVIKVLTSRTSTPILSAPQTNSAVAYGFLIADSQIVTDGVNTAAKLSLGRPWSASGQQVIRNTSLPAQVGSAPYKNWSDSQTWAAARFDEYGNSGAGADNSGTNADRPQLTAANEGTYTVAAYLTGTDGWAPQGS</sequence>
<dbReference type="PANTHER" id="PTHR31321">
    <property type="entry name" value="ACYL-COA THIOESTER HYDROLASE YBHC-RELATED"/>
    <property type="match status" value="1"/>
</dbReference>
<dbReference type="CDD" id="cd00063">
    <property type="entry name" value="FN3"/>
    <property type="match status" value="2"/>
</dbReference>
<name>A0AAU2A3N1_9ACTN</name>
<evidence type="ECO:0000259" key="8">
    <source>
        <dbReference type="PROSITE" id="PS51820"/>
    </source>
</evidence>
<evidence type="ECO:0000256" key="4">
    <source>
        <dbReference type="ARBA" id="ARBA00023295"/>
    </source>
</evidence>
<dbReference type="PANTHER" id="PTHR31321:SF57">
    <property type="entry name" value="PECTINESTERASE 53-RELATED"/>
    <property type="match status" value="1"/>
</dbReference>
<evidence type="ECO:0000256" key="1">
    <source>
        <dbReference type="ARBA" id="ARBA00008891"/>
    </source>
</evidence>
<organism evidence="9">
    <name type="scientific">Streptomyces sp. NBC_00093</name>
    <dbReference type="NCBI Taxonomy" id="2975649"/>
    <lineage>
        <taxon>Bacteria</taxon>
        <taxon>Bacillati</taxon>
        <taxon>Actinomycetota</taxon>
        <taxon>Actinomycetes</taxon>
        <taxon>Kitasatosporales</taxon>
        <taxon>Streptomycetaceae</taxon>
        <taxon>Streptomyces</taxon>
    </lineage>
</organism>
<keyword evidence="6" id="KW-0472">Membrane</keyword>
<dbReference type="SMART" id="SM00060">
    <property type="entry name" value="FN3"/>
    <property type="match status" value="6"/>
</dbReference>
<dbReference type="InterPro" id="IPR012334">
    <property type="entry name" value="Pectin_lyas_fold"/>
</dbReference>
<evidence type="ECO:0000256" key="2">
    <source>
        <dbReference type="ARBA" id="ARBA00022801"/>
    </source>
</evidence>
<dbReference type="GO" id="GO:0016798">
    <property type="term" value="F:hydrolase activity, acting on glycosyl bonds"/>
    <property type="evidence" value="ECO:0007669"/>
    <property type="project" value="UniProtKB-KW"/>
</dbReference>
<keyword evidence="5" id="KW-0624">Polysaccharide degradation</keyword>
<dbReference type="InterPro" id="IPR011658">
    <property type="entry name" value="PA14_dom"/>
</dbReference>
<dbReference type="InterPro" id="IPR036116">
    <property type="entry name" value="FN3_sf"/>
</dbReference>
<feature type="domain" description="Fibronectin type-III" evidence="7">
    <location>
        <begin position="887"/>
        <end position="981"/>
    </location>
</feature>
<dbReference type="GO" id="GO:0000272">
    <property type="term" value="P:polysaccharide catabolic process"/>
    <property type="evidence" value="ECO:0007669"/>
    <property type="project" value="UniProtKB-KW"/>
</dbReference>
<comment type="similarity">
    <text evidence="1">Belongs to the pectinesterase family.</text>
</comment>
<feature type="domain" description="Fibronectin type-III" evidence="7">
    <location>
        <begin position="986"/>
        <end position="1082"/>
    </location>
</feature>
<keyword evidence="4" id="KW-0326">Glycosidase</keyword>
<dbReference type="PROSITE" id="PS51820">
    <property type="entry name" value="PA14"/>
    <property type="match status" value="1"/>
</dbReference>
<dbReference type="SUPFAM" id="SSF49265">
    <property type="entry name" value="Fibronectin type III"/>
    <property type="match status" value="5"/>
</dbReference>
<dbReference type="InterPro" id="IPR013783">
    <property type="entry name" value="Ig-like_fold"/>
</dbReference>
<feature type="domain" description="Fibronectin type-III" evidence="7">
    <location>
        <begin position="182"/>
        <end position="280"/>
    </location>
</feature>
<dbReference type="InterPro" id="IPR037524">
    <property type="entry name" value="PA14/GLEYA"/>
</dbReference>
<protein>
    <submittedName>
        <fullName evidence="9">Pectinesterase family protein</fullName>
    </submittedName>
</protein>
<dbReference type="SUPFAM" id="SSF56988">
    <property type="entry name" value="Anthrax protective antigen"/>
    <property type="match status" value="1"/>
</dbReference>
<feature type="domain" description="Fibronectin type-III" evidence="7">
    <location>
        <begin position="282"/>
        <end position="378"/>
    </location>
</feature>
<dbReference type="GO" id="GO:0009279">
    <property type="term" value="C:cell outer membrane"/>
    <property type="evidence" value="ECO:0007669"/>
    <property type="project" value="TreeGrafter"/>
</dbReference>